<dbReference type="PANTHER" id="PTHR36456:SF1">
    <property type="entry name" value="UPF0232 PROTEIN SCO3875"/>
    <property type="match status" value="1"/>
</dbReference>
<proteinExistence type="predicted"/>
<evidence type="ECO:0000313" key="2">
    <source>
        <dbReference type="EMBL" id="CAB4735263.1"/>
    </source>
</evidence>
<dbReference type="InterPro" id="IPR007922">
    <property type="entry name" value="DciA-like"/>
</dbReference>
<reference evidence="2" key="1">
    <citation type="submission" date="2020-05" db="EMBL/GenBank/DDBJ databases">
        <authorList>
            <person name="Chiriac C."/>
            <person name="Salcher M."/>
            <person name="Ghai R."/>
            <person name="Kavagutti S V."/>
        </authorList>
    </citation>
    <scope>NUCLEOTIDE SEQUENCE</scope>
</reference>
<sequence length="207" mass="22344">MTTEHPPTPDPDHGPPEGPPGRSALPPERDHGPDLDDLPATDLPHSDDGLDLARRTAKAVAGASAGGIRRPRRKRRQGGDGPRPAPGDDRDPQLLDSTLARLVADHGWALDLRVRGVFARWPELVGDEVAAHCTPETFADGRLVVRTDSTAWATQLKLLAPQLVRRLNEDLGAGTVTVIEVLGPHLPTWRKGPRSVRDGRGPRDTYG</sequence>
<protein>
    <submittedName>
        <fullName evidence="2">Unannotated protein</fullName>
    </submittedName>
</protein>
<organism evidence="2">
    <name type="scientific">freshwater metagenome</name>
    <dbReference type="NCBI Taxonomy" id="449393"/>
    <lineage>
        <taxon>unclassified sequences</taxon>
        <taxon>metagenomes</taxon>
        <taxon>ecological metagenomes</taxon>
    </lineage>
</organism>
<dbReference type="EMBL" id="CAEZYQ010000005">
    <property type="protein sequence ID" value="CAB4735263.1"/>
    <property type="molecule type" value="Genomic_DNA"/>
</dbReference>
<gene>
    <name evidence="2" type="ORF">UFOPK2761_00839</name>
</gene>
<dbReference type="AlphaFoldDB" id="A0A6J6SKM0"/>
<dbReference type="PANTHER" id="PTHR36456">
    <property type="entry name" value="UPF0232 PROTEIN SCO3875"/>
    <property type="match status" value="1"/>
</dbReference>
<evidence type="ECO:0000256" key="1">
    <source>
        <dbReference type="SAM" id="MobiDB-lite"/>
    </source>
</evidence>
<dbReference type="Pfam" id="PF05258">
    <property type="entry name" value="DciA"/>
    <property type="match status" value="1"/>
</dbReference>
<name>A0A6J6SKM0_9ZZZZ</name>
<feature type="region of interest" description="Disordered" evidence="1">
    <location>
        <begin position="1"/>
        <end position="93"/>
    </location>
</feature>
<feature type="compositionally biased region" description="Basic and acidic residues" evidence="1">
    <location>
        <begin position="44"/>
        <end position="54"/>
    </location>
</feature>
<accession>A0A6J6SKM0</accession>